<name>A0A1C6UVC4_9ACTN</name>
<accession>A0A1C6UVC4</accession>
<evidence type="ECO:0000256" key="1">
    <source>
        <dbReference type="SAM" id="Phobius"/>
    </source>
</evidence>
<organism evidence="2 3">
    <name type="scientific">Micromonospora chersina</name>
    <dbReference type="NCBI Taxonomy" id="47854"/>
    <lineage>
        <taxon>Bacteria</taxon>
        <taxon>Bacillati</taxon>
        <taxon>Actinomycetota</taxon>
        <taxon>Actinomycetes</taxon>
        <taxon>Micromonosporales</taxon>
        <taxon>Micromonosporaceae</taxon>
        <taxon>Micromonospora</taxon>
    </lineage>
</organism>
<dbReference type="Proteomes" id="UP000198605">
    <property type="component" value="Unassembled WGS sequence"/>
</dbReference>
<evidence type="ECO:0000313" key="2">
    <source>
        <dbReference type="EMBL" id="SCL57997.1"/>
    </source>
</evidence>
<dbReference type="RefSeq" id="WP_244282508.1">
    <property type="nucleotide sequence ID" value="NZ_FMIB01000002.1"/>
</dbReference>
<proteinExistence type="predicted"/>
<dbReference type="GeneID" id="43279175"/>
<keyword evidence="1" id="KW-0812">Transmembrane</keyword>
<reference evidence="3" key="1">
    <citation type="submission" date="2016-06" db="EMBL/GenBank/DDBJ databases">
        <authorList>
            <person name="Varghese N."/>
            <person name="Submissions Spin"/>
        </authorList>
    </citation>
    <scope>NUCLEOTIDE SEQUENCE [LARGE SCALE GENOMIC DNA]</scope>
    <source>
        <strain evidence="3">DSM 44151</strain>
    </source>
</reference>
<feature type="transmembrane region" description="Helical" evidence="1">
    <location>
        <begin position="26"/>
        <end position="51"/>
    </location>
</feature>
<gene>
    <name evidence="2" type="ORF">GA0070603_2529</name>
</gene>
<protein>
    <submittedName>
        <fullName evidence="2">Uncharacterized protein</fullName>
    </submittedName>
</protein>
<keyword evidence="1" id="KW-0472">Membrane</keyword>
<dbReference type="EMBL" id="FMIB01000002">
    <property type="protein sequence ID" value="SCL57997.1"/>
    <property type="molecule type" value="Genomic_DNA"/>
</dbReference>
<sequence length="59" mass="6702">MPALAAARRRLWAWRGRTRFSERHPVVSAIASFVVVAVVATVLVVGTLYLFHKIRQQEI</sequence>
<keyword evidence="1" id="KW-1133">Transmembrane helix</keyword>
<keyword evidence="3" id="KW-1185">Reference proteome</keyword>
<evidence type="ECO:0000313" key="3">
    <source>
        <dbReference type="Proteomes" id="UP000198605"/>
    </source>
</evidence>
<dbReference type="AlphaFoldDB" id="A0A1C6UVC4"/>